<keyword evidence="3" id="KW-0808">Transferase</keyword>
<accession>A0A2P8EWG9</accession>
<evidence type="ECO:0000259" key="2">
    <source>
        <dbReference type="PROSITE" id="PS50206"/>
    </source>
</evidence>
<dbReference type="GO" id="GO:0016740">
    <property type="term" value="F:transferase activity"/>
    <property type="evidence" value="ECO:0007669"/>
    <property type="project" value="UniProtKB-KW"/>
</dbReference>
<reference evidence="3 4" key="1">
    <citation type="submission" date="2018-03" db="EMBL/GenBank/DDBJ databases">
        <title>Genomic Encyclopedia of Archaeal and Bacterial Type Strains, Phase II (KMG-II): from individual species to whole genera.</title>
        <authorList>
            <person name="Goeker M."/>
        </authorList>
    </citation>
    <scope>NUCLEOTIDE SEQUENCE [LARGE SCALE GENOMIC DNA]</scope>
    <source>
        <strain evidence="3 4">DSM 17586</strain>
    </source>
</reference>
<dbReference type="Gene3D" id="3.40.250.10">
    <property type="entry name" value="Rhodanese-like domain"/>
    <property type="match status" value="1"/>
</dbReference>
<keyword evidence="4" id="KW-1185">Reference proteome</keyword>
<dbReference type="InterPro" id="IPR036873">
    <property type="entry name" value="Rhodanese-like_dom_sf"/>
</dbReference>
<dbReference type="Pfam" id="PF00581">
    <property type="entry name" value="Rhodanese"/>
    <property type="match status" value="1"/>
</dbReference>
<comment type="caution">
    <text evidence="3">The sequence shown here is derived from an EMBL/GenBank/DDBJ whole genome shotgun (WGS) entry which is preliminary data.</text>
</comment>
<dbReference type="AlphaFoldDB" id="A0A2P8EWG9"/>
<name>A0A2P8EWG9_9GAMM</name>
<protein>
    <submittedName>
        <fullName evidence="3">Rhodanese-related sulfurtransferase</fullName>
    </submittedName>
</protein>
<feature type="transmembrane region" description="Helical" evidence="1">
    <location>
        <begin position="12"/>
        <end position="28"/>
    </location>
</feature>
<evidence type="ECO:0000313" key="3">
    <source>
        <dbReference type="EMBL" id="PSL13826.1"/>
    </source>
</evidence>
<gene>
    <name evidence="3" type="ORF">CLV44_1107</name>
</gene>
<dbReference type="EMBL" id="PYGI01000010">
    <property type="protein sequence ID" value="PSL13826.1"/>
    <property type="molecule type" value="Genomic_DNA"/>
</dbReference>
<keyword evidence="1" id="KW-0472">Membrane</keyword>
<dbReference type="PROSITE" id="PS50206">
    <property type="entry name" value="RHODANESE_3"/>
    <property type="match status" value="1"/>
</dbReference>
<evidence type="ECO:0000313" key="4">
    <source>
        <dbReference type="Proteomes" id="UP000242133"/>
    </source>
</evidence>
<keyword evidence="1" id="KW-1133">Transmembrane helix</keyword>
<sequence length="137" mass="15162">MERLIEFATQHYYLVGAWVLTLLILLATEKRKAGKSVTPAEATRLINKESGVVLDIRTRKEWDTGRITGAHHIPLANLESRLSELDKFKDKPVIVVCNLGQAAGTAAKQLKAAGFEHVVRLSGGMTEWKGQNMPIVK</sequence>
<dbReference type="Proteomes" id="UP000242133">
    <property type="component" value="Unassembled WGS sequence"/>
</dbReference>
<dbReference type="SUPFAM" id="SSF52821">
    <property type="entry name" value="Rhodanese/Cell cycle control phosphatase"/>
    <property type="match status" value="1"/>
</dbReference>
<evidence type="ECO:0000256" key="1">
    <source>
        <dbReference type="SAM" id="Phobius"/>
    </source>
</evidence>
<dbReference type="CDD" id="cd00158">
    <property type="entry name" value="RHOD"/>
    <property type="match status" value="1"/>
</dbReference>
<dbReference type="PANTHER" id="PTHR43031">
    <property type="entry name" value="FAD-DEPENDENT OXIDOREDUCTASE"/>
    <property type="match status" value="1"/>
</dbReference>
<organism evidence="3 4">
    <name type="scientific">Marinobacterium halophilum</name>
    <dbReference type="NCBI Taxonomy" id="267374"/>
    <lineage>
        <taxon>Bacteria</taxon>
        <taxon>Pseudomonadati</taxon>
        <taxon>Pseudomonadota</taxon>
        <taxon>Gammaproteobacteria</taxon>
        <taxon>Oceanospirillales</taxon>
        <taxon>Oceanospirillaceae</taxon>
        <taxon>Marinobacterium</taxon>
    </lineage>
</organism>
<proteinExistence type="predicted"/>
<feature type="domain" description="Rhodanese" evidence="2">
    <location>
        <begin position="47"/>
        <end position="137"/>
    </location>
</feature>
<dbReference type="InterPro" id="IPR050229">
    <property type="entry name" value="GlpE_sulfurtransferase"/>
</dbReference>
<keyword evidence="1" id="KW-0812">Transmembrane</keyword>
<dbReference type="PANTHER" id="PTHR43031:SF18">
    <property type="entry name" value="RHODANESE-RELATED SULFURTRANSFERASES"/>
    <property type="match status" value="1"/>
</dbReference>
<dbReference type="InterPro" id="IPR001763">
    <property type="entry name" value="Rhodanese-like_dom"/>
</dbReference>
<dbReference type="OrthoDB" id="9808735at2"/>
<dbReference type="SMART" id="SM00450">
    <property type="entry name" value="RHOD"/>
    <property type="match status" value="1"/>
</dbReference>
<dbReference type="RefSeq" id="WP_106591615.1">
    <property type="nucleotide sequence ID" value="NZ_PYGI01000010.1"/>
</dbReference>